<evidence type="ECO:0000313" key="2">
    <source>
        <dbReference type="Proteomes" id="UP000238642"/>
    </source>
</evidence>
<keyword evidence="2" id="KW-1185">Reference proteome</keyword>
<dbReference type="SUPFAM" id="SSF51735">
    <property type="entry name" value="NAD(P)-binding Rossmann-fold domains"/>
    <property type="match status" value="1"/>
</dbReference>
<dbReference type="OrthoDB" id="9774199at2"/>
<sequence>MNILISGLNNYVGRRCTNLMADENFHVFAITRNRALFEKRLSEPLHAEVFEYDLLKGEVDSQINVPNLEASFYFTQVHTLDDIVNLRVELLSLRNFIHLVKRMGCNRMVYVARLMDKRALEPILNLLKEFALDYTVILKTVVLGKDCLLYNVYRSIAKKRFIFYSKQYGGNLLQPIGVYDFVRWLKAVLDVPAFRYTVLEVGGAETITAVDLYGVFRDLKLKLVSQTVVYLPHWLLNLISKKSLESDTEMADFLRGIQEESVVTNTWKKHLSFTFSSIEEILLAE</sequence>
<dbReference type="EMBL" id="PVBS01000001">
    <property type="protein sequence ID" value="PRD57192.1"/>
    <property type="molecule type" value="Genomic_DNA"/>
</dbReference>
<name>A0A2S9JV84_9SPHI</name>
<dbReference type="Proteomes" id="UP000238642">
    <property type="component" value="Unassembled WGS sequence"/>
</dbReference>
<evidence type="ECO:0008006" key="3">
    <source>
        <dbReference type="Google" id="ProtNLM"/>
    </source>
</evidence>
<dbReference type="RefSeq" id="WP_105724740.1">
    <property type="nucleotide sequence ID" value="NZ_PVBS01000001.1"/>
</dbReference>
<proteinExistence type="predicted"/>
<organism evidence="1 2">
    <name type="scientific">Sphingobacterium gobiense</name>
    <dbReference type="NCBI Taxonomy" id="1382456"/>
    <lineage>
        <taxon>Bacteria</taxon>
        <taxon>Pseudomonadati</taxon>
        <taxon>Bacteroidota</taxon>
        <taxon>Sphingobacteriia</taxon>
        <taxon>Sphingobacteriales</taxon>
        <taxon>Sphingobacteriaceae</taxon>
        <taxon>Sphingobacterium</taxon>
    </lineage>
</organism>
<dbReference type="InterPro" id="IPR036291">
    <property type="entry name" value="NAD(P)-bd_dom_sf"/>
</dbReference>
<protein>
    <recommendedName>
        <fullName evidence="3">NAD-dependent epimerase/dehydratase domain-containing protein</fullName>
    </recommendedName>
</protein>
<evidence type="ECO:0000313" key="1">
    <source>
        <dbReference type="EMBL" id="PRD57192.1"/>
    </source>
</evidence>
<dbReference type="AlphaFoldDB" id="A0A2S9JV84"/>
<dbReference type="Gene3D" id="3.40.50.720">
    <property type="entry name" value="NAD(P)-binding Rossmann-like Domain"/>
    <property type="match status" value="1"/>
</dbReference>
<accession>A0A2S9JV84</accession>
<gene>
    <name evidence="1" type="ORF">C5749_08320</name>
</gene>
<comment type="caution">
    <text evidence="1">The sequence shown here is derived from an EMBL/GenBank/DDBJ whole genome shotgun (WGS) entry which is preliminary data.</text>
</comment>
<reference evidence="1 2" key="1">
    <citation type="submission" date="2018-02" db="EMBL/GenBank/DDBJ databases">
        <title>The draft genome of Sphingobacterium gobiense H7.</title>
        <authorList>
            <person name="Li L."/>
            <person name="Liu L."/>
            <person name="Zhang X."/>
            <person name="Wang T."/>
            <person name="Liang L."/>
        </authorList>
    </citation>
    <scope>NUCLEOTIDE SEQUENCE [LARGE SCALE GENOMIC DNA]</scope>
    <source>
        <strain evidence="1 2">ACCC 05757</strain>
    </source>
</reference>